<keyword evidence="3" id="KW-1185">Reference proteome</keyword>
<name>A0A0D0DAZ9_9AGAM</name>
<evidence type="ECO:0000313" key="3">
    <source>
        <dbReference type="Proteomes" id="UP000054538"/>
    </source>
</evidence>
<evidence type="ECO:0000313" key="2">
    <source>
        <dbReference type="EMBL" id="KIK86583.1"/>
    </source>
</evidence>
<reference evidence="3" key="2">
    <citation type="submission" date="2015-01" db="EMBL/GenBank/DDBJ databases">
        <title>Evolutionary Origins and Diversification of the Mycorrhizal Mutualists.</title>
        <authorList>
            <consortium name="DOE Joint Genome Institute"/>
            <consortium name="Mycorrhizal Genomics Consortium"/>
            <person name="Kohler A."/>
            <person name="Kuo A."/>
            <person name="Nagy L.G."/>
            <person name="Floudas D."/>
            <person name="Copeland A."/>
            <person name="Barry K.W."/>
            <person name="Cichocki N."/>
            <person name="Veneault-Fourrey C."/>
            <person name="LaButti K."/>
            <person name="Lindquist E.A."/>
            <person name="Lipzen A."/>
            <person name="Lundell T."/>
            <person name="Morin E."/>
            <person name="Murat C."/>
            <person name="Riley R."/>
            <person name="Ohm R."/>
            <person name="Sun H."/>
            <person name="Tunlid A."/>
            <person name="Henrissat B."/>
            <person name="Grigoriev I.V."/>
            <person name="Hibbett D.S."/>
            <person name="Martin F."/>
        </authorList>
    </citation>
    <scope>NUCLEOTIDE SEQUENCE [LARGE SCALE GENOMIC DNA]</scope>
    <source>
        <strain evidence="3">Ve08.2h10</strain>
    </source>
</reference>
<protein>
    <submittedName>
        <fullName evidence="2">Uncharacterized protein</fullName>
    </submittedName>
</protein>
<organism evidence="2 3">
    <name type="scientific">Paxillus rubicundulus Ve08.2h10</name>
    <dbReference type="NCBI Taxonomy" id="930991"/>
    <lineage>
        <taxon>Eukaryota</taxon>
        <taxon>Fungi</taxon>
        <taxon>Dikarya</taxon>
        <taxon>Basidiomycota</taxon>
        <taxon>Agaricomycotina</taxon>
        <taxon>Agaricomycetes</taxon>
        <taxon>Agaricomycetidae</taxon>
        <taxon>Boletales</taxon>
        <taxon>Paxilineae</taxon>
        <taxon>Paxillaceae</taxon>
        <taxon>Paxillus</taxon>
    </lineage>
</organism>
<dbReference type="EMBL" id="KN825555">
    <property type="protein sequence ID" value="KIK86583.1"/>
    <property type="molecule type" value="Genomic_DNA"/>
</dbReference>
<dbReference type="AlphaFoldDB" id="A0A0D0DAZ9"/>
<evidence type="ECO:0000256" key="1">
    <source>
        <dbReference type="SAM" id="MobiDB-lite"/>
    </source>
</evidence>
<reference evidence="2 3" key="1">
    <citation type="submission" date="2014-04" db="EMBL/GenBank/DDBJ databases">
        <authorList>
            <consortium name="DOE Joint Genome Institute"/>
            <person name="Kuo A."/>
            <person name="Kohler A."/>
            <person name="Jargeat P."/>
            <person name="Nagy L.G."/>
            <person name="Floudas D."/>
            <person name="Copeland A."/>
            <person name="Barry K.W."/>
            <person name="Cichocki N."/>
            <person name="Veneault-Fourrey C."/>
            <person name="LaButti K."/>
            <person name="Lindquist E.A."/>
            <person name="Lipzen A."/>
            <person name="Lundell T."/>
            <person name="Morin E."/>
            <person name="Murat C."/>
            <person name="Sun H."/>
            <person name="Tunlid A."/>
            <person name="Henrissat B."/>
            <person name="Grigoriev I.V."/>
            <person name="Hibbett D.S."/>
            <person name="Martin F."/>
            <person name="Nordberg H.P."/>
            <person name="Cantor M.N."/>
            <person name="Hua S.X."/>
        </authorList>
    </citation>
    <scope>NUCLEOTIDE SEQUENCE [LARGE SCALE GENOMIC DNA]</scope>
    <source>
        <strain evidence="2 3">Ve08.2h10</strain>
    </source>
</reference>
<dbReference type="Proteomes" id="UP000054538">
    <property type="component" value="Unassembled WGS sequence"/>
</dbReference>
<dbReference type="InParanoid" id="A0A0D0DAZ9"/>
<gene>
    <name evidence="2" type="ORF">PAXRUDRAFT_693523</name>
</gene>
<accession>A0A0D0DAZ9</accession>
<feature type="compositionally biased region" description="Polar residues" evidence="1">
    <location>
        <begin position="107"/>
        <end position="130"/>
    </location>
</feature>
<proteinExistence type="predicted"/>
<dbReference type="HOGENOM" id="CLU_1938840_0_0_1"/>
<sequence length="130" mass="14763">MVGIARGSVGNNSPCKFHYFKQFWTDSKWTLRLQAVLHREQSGVIDLQVSKILEFVFQFQSSLYFVTNPAATMTLQHLKGEVVLRVDLSGVCLLKSSNREVHPEAPTGQNEPSMTKYSELRNWNTNSAFP</sequence>
<feature type="region of interest" description="Disordered" evidence="1">
    <location>
        <begin position="100"/>
        <end position="130"/>
    </location>
</feature>